<dbReference type="AlphaFoldDB" id="A0A2K9PMQ3"/>
<keyword evidence="3" id="KW-1185">Reference proteome</keyword>
<dbReference type="OrthoDB" id="1445522at2"/>
<reference evidence="2 3" key="1">
    <citation type="submission" date="2018-01" db="EMBL/GenBank/DDBJ databases">
        <title>Complete genome sequence of Flavivirga eckloniae ECD14 isolated from seaweed Ecklonia cava.</title>
        <authorList>
            <person name="Lee J.H."/>
            <person name="Baik K.S."/>
            <person name="Seong C.N."/>
        </authorList>
    </citation>
    <scope>NUCLEOTIDE SEQUENCE [LARGE SCALE GENOMIC DNA]</scope>
    <source>
        <strain evidence="2 3">ECD14</strain>
    </source>
</reference>
<proteinExistence type="predicted"/>
<name>A0A2K9PMQ3_9FLAO</name>
<accession>A0A2K9PMQ3</accession>
<evidence type="ECO:0008006" key="4">
    <source>
        <dbReference type="Google" id="ProtNLM"/>
    </source>
</evidence>
<feature type="transmembrane region" description="Helical" evidence="1">
    <location>
        <begin position="34"/>
        <end position="53"/>
    </location>
</feature>
<dbReference type="KEGG" id="fek:C1H87_06250"/>
<dbReference type="Pfam" id="PF13975">
    <property type="entry name" value="gag-asp_proteas"/>
    <property type="match status" value="1"/>
</dbReference>
<keyword evidence="1" id="KW-0812">Transmembrane</keyword>
<evidence type="ECO:0000313" key="2">
    <source>
        <dbReference type="EMBL" id="AUP78330.1"/>
    </source>
</evidence>
<organism evidence="2 3">
    <name type="scientific">Flavivirga eckloniae</name>
    <dbReference type="NCBI Taxonomy" id="1803846"/>
    <lineage>
        <taxon>Bacteria</taxon>
        <taxon>Pseudomonadati</taxon>
        <taxon>Bacteroidota</taxon>
        <taxon>Flavobacteriia</taxon>
        <taxon>Flavobacteriales</taxon>
        <taxon>Flavobacteriaceae</taxon>
        <taxon>Flavivirga</taxon>
    </lineage>
</organism>
<dbReference type="SUPFAM" id="SSF50630">
    <property type="entry name" value="Acid proteases"/>
    <property type="match status" value="1"/>
</dbReference>
<dbReference type="EMBL" id="CP025791">
    <property type="protein sequence ID" value="AUP78330.1"/>
    <property type="molecule type" value="Genomic_DNA"/>
</dbReference>
<gene>
    <name evidence="2" type="ORF">C1H87_06250</name>
</gene>
<evidence type="ECO:0000256" key="1">
    <source>
        <dbReference type="SAM" id="Phobius"/>
    </source>
</evidence>
<dbReference type="PROSITE" id="PS00141">
    <property type="entry name" value="ASP_PROTEASE"/>
    <property type="match status" value="1"/>
</dbReference>
<keyword evidence="1" id="KW-1133">Transmembrane helix</keyword>
<keyword evidence="1" id="KW-0472">Membrane</keyword>
<sequence>MNKKKNKYKISQRSQAHLFFLNAKKPNLKKQKSLLSYTFLSTLYFTLFLTHNICQGQELSVNDAVIYLESIVNDELSKKDNIYEGNQKIDISIYENEISVKYYWENNNDVIKYEYLNSEIKFNEITFDISNISEVFTNEYKTKKTVSLKCKNGTKNCFLMENEAIKISFSKEFSDRPNTYNHYDYLHLFYLNNIKSQNKVFIALNYIIYEMKRLNGQKRDLTFNQIINQSKTNNEIIDLEKKNGVSFLTINIGGLETNAILDSGASDVSISESFEQELLSKNIINQKEYLKPGLYTIADGSVVQSNRFIIPYVKINNVLVKNVLCSVNKSKDVLLLGKSFLDRFKSWEINNESNKLILKL</sequence>
<dbReference type="GO" id="GO:0006508">
    <property type="term" value="P:proteolysis"/>
    <property type="evidence" value="ECO:0007669"/>
    <property type="project" value="InterPro"/>
</dbReference>
<dbReference type="RefSeq" id="WP_102754986.1">
    <property type="nucleotide sequence ID" value="NZ_CP025791.1"/>
</dbReference>
<dbReference type="InterPro" id="IPR021109">
    <property type="entry name" value="Peptidase_aspartic_dom_sf"/>
</dbReference>
<dbReference type="InterPro" id="IPR001969">
    <property type="entry name" value="Aspartic_peptidase_AS"/>
</dbReference>
<dbReference type="Proteomes" id="UP000235826">
    <property type="component" value="Chromosome"/>
</dbReference>
<dbReference type="GO" id="GO:0004190">
    <property type="term" value="F:aspartic-type endopeptidase activity"/>
    <property type="evidence" value="ECO:0007669"/>
    <property type="project" value="InterPro"/>
</dbReference>
<evidence type="ECO:0000313" key="3">
    <source>
        <dbReference type="Proteomes" id="UP000235826"/>
    </source>
</evidence>
<protein>
    <recommendedName>
        <fullName evidence="4">Peptidase A2 domain-containing protein</fullName>
    </recommendedName>
</protein>
<dbReference type="Gene3D" id="2.40.70.10">
    <property type="entry name" value="Acid Proteases"/>
    <property type="match status" value="1"/>
</dbReference>